<evidence type="ECO:0000313" key="4">
    <source>
        <dbReference type="Proteomes" id="UP000319514"/>
    </source>
</evidence>
<evidence type="ECO:0000256" key="1">
    <source>
        <dbReference type="SAM" id="Phobius"/>
    </source>
</evidence>
<gene>
    <name evidence="3" type="ORF">FB474_1620</name>
</gene>
<keyword evidence="1" id="KW-0472">Membrane</keyword>
<reference evidence="3 4" key="1">
    <citation type="submission" date="2019-06" db="EMBL/GenBank/DDBJ databases">
        <title>Sequencing the genomes of 1000 actinobacteria strains.</title>
        <authorList>
            <person name="Klenk H.-P."/>
        </authorList>
    </citation>
    <scope>NUCLEOTIDE SEQUENCE [LARGE SCALE GENOMIC DNA]</scope>
    <source>
        <strain evidence="3 4">DSM 18082</strain>
    </source>
</reference>
<dbReference type="PANTHER" id="PTHR33392">
    <property type="entry name" value="POLYISOPRENYL-TEICHOIC ACID--PEPTIDOGLYCAN TEICHOIC ACID TRANSFERASE TAGU"/>
    <property type="match status" value="1"/>
</dbReference>
<dbReference type="InterPro" id="IPR027381">
    <property type="entry name" value="LytR/CpsA/Psr_C"/>
</dbReference>
<accession>A0A542ZIR3</accession>
<evidence type="ECO:0000259" key="2">
    <source>
        <dbReference type="Pfam" id="PF13399"/>
    </source>
</evidence>
<keyword evidence="4" id="KW-1185">Reference proteome</keyword>
<dbReference type="PANTHER" id="PTHR33392:SF6">
    <property type="entry name" value="POLYISOPRENYL-TEICHOIC ACID--PEPTIDOGLYCAN TEICHOIC ACID TRANSFERASE TAGU"/>
    <property type="match status" value="1"/>
</dbReference>
<keyword evidence="1" id="KW-1133">Transmembrane helix</keyword>
<dbReference type="InterPro" id="IPR050922">
    <property type="entry name" value="LytR/CpsA/Psr_CW_biosynth"/>
</dbReference>
<protein>
    <submittedName>
        <fullName evidence="3">LytR cell envelope-related transcriptional attenuator</fullName>
    </submittedName>
</protein>
<comment type="caution">
    <text evidence="3">The sequence shown here is derived from an EMBL/GenBank/DDBJ whole genome shotgun (WGS) entry which is preliminary data.</text>
</comment>
<dbReference type="OrthoDB" id="4864198at2"/>
<dbReference type="AlphaFoldDB" id="A0A542ZIR3"/>
<evidence type="ECO:0000313" key="3">
    <source>
        <dbReference type="EMBL" id="TQL60237.1"/>
    </source>
</evidence>
<feature type="domain" description="LytR/CpsA/Psr regulator C-terminal" evidence="2">
    <location>
        <begin position="71"/>
        <end position="155"/>
    </location>
</feature>
<dbReference type="Pfam" id="PF13399">
    <property type="entry name" value="LytR_C"/>
    <property type="match status" value="2"/>
</dbReference>
<feature type="domain" description="LytR/CpsA/Psr regulator C-terminal" evidence="2">
    <location>
        <begin position="172"/>
        <end position="257"/>
    </location>
</feature>
<sequence length="284" mass="30037">MDDVEDSPRVQRTRRLRRRHTVVLVSVLSLMVLAFGYSAAYYSGWRPSAIAAGQTCTPVAVPAPQPASFVLNVYNGSDRAGLAHKTSRVLARRGYRIGKVTNDPAQGVVRTPAEVRYGDKGLDAALLVAGLVADARLVNDTRTGTGVDLVLGPDFHSLKPAPPLPMPAPGKVTVNVLNTTFRTGLASTVAAEERTRGFHVAHVGNDPTRVVLGTAEVRYGEDGEPAARLLARQVQDAKMVLLPRTGATVDLVLGNAYTTLVPAAEAAVPPPPKGPTPMVTRPGC</sequence>
<dbReference type="Proteomes" id="UP000319514">
    <property type="component" value="Unassembled WGS sequence"/>
</dbReference>
<dbReference type="RefSeq" id="WP_141788160.1">
    <property type="nucleotide sequence ID" value="NZ_BAAAKX010000021.1"/>
</dbReference>
<feature type="transmembrane region" description="Helical" evidence="1">
    <location>
        <begin position="21"/>
        <end position="42"/>
    </location>
</feature>
<organism evidence="3 4">
    <name type="scientific">Oryzihumus leptocrescens</name>
    <dbReference type="NCBI Taxonomy" id="297536"/>
    <lineage>
        <taxon>Bacteria</taxon>
        <taxon>Bacillati</taxon>
        <taxon>Actinomycetota</taxon>
        <taxon>Actinomycetes</taxon>
        <taxon>Micrococcales</taxon>
        <taxon>Intrasporangiaceae</taxon>
        <taxon>Oryzihumus</taxon>
    </lineage>
</organism>
<keyword evidence="1" id="KW-0812">Transmembrane</keyword>
<proteinExistence type="predicted"/>
<dbReference type="Gene3D" id="3.30.70.2390">
    <property type="match status" value="2"/>
</dbReference>
<dbReference type="EMBL" id="VFOQ01000001">
    <property type="protein sequence ID" value="TQL60237.1"/>
    <property type="molecule type" value="Genomic_DNA"/>
</dbReference>
<name>A0A542ZIR3_9MICO</name>